<reference evidence="1 2" key="1">
    <citation type="submission" date="2016-10" db="EMBL/GenBank/DDBJ databases">
        <authorList>
            <person name="de Groot N.N."/>
        </authorList>
    </citation>
    <scope>NUCLEOTIDE SEQUENCE [LARGE SCALE GENOMIC DNA]</scope>
    <source>
        <strain evidence="1 2">DSM 22012</strain>
    </source>
</reference>
<protein>
    <submittedName>
        <fullName evidence="1">Uncharacterized protein</fullName>
    </submittedName>
</protein>
<dbReference type="RefSeq" id="WP_104002394.1">
    <property type="nucleotide sequence ID" value="NZ_FNVQ01000001.1"/>
</dbReference>
<proteinExistence type="predicted"/>
<organism evidence="1 2">
    <name type="scientific">Marinobacterium lutimaris</name>
    <dbReference type="NCBI Taxonomy" id="568106"/>
    <lineage>
        <taxon>Bacteria</taxon>
        <taxon>Pseudomonadati</taxon>
        <taxon>Pseudomonadota</taxon>
        <taxon>Gammaproteobacteria</taxon>
        <taxon>Oceanospirillales</taxon>
        <taxon>Oceanospirillaceae</taxon>
        <taxon>Marinobacterium</taxon>
    </lineage>
</organism>
<gene>
    <name evidence="1" type="ORF">SAMN05444390_1011493</name>
</gene>
<dbReference type="Proteomes" id="UP000236745">
    <property type="component" value="Unassembled WGS sequence"/>
</dbReference>
<evidence type="ECO:0000313" key="2">
    <source>
        <dbReference type="Proteomes" id="UP000236745"/>
    </source>
</evidence>
<name>A0A1H5XSY0_9GAMM</name>
<dbReference type="EMBL" id="FNVQ01000001">
    <property type="protein sequence ID" value="SEG14831.1"/>
    <property type="molecule type" value="Genomic_DNA"/>
</dbReference>
<evidence type="ECO:0000313" key="1">
    <source>
        <dbReference type="EMBL" id="SEG14831.1"/>
    </source>
</evidence>
<sequence length="111" mass="12120">MSDFDDIMAEADADIFEELGELATVSDGSIPASTWERRVVIDKDLSLILNGEMTVIGTVVTINNPPAGIDNEWQVIIASGRNAGTYVLRQLIERDNWVGRWAATVEAAEVV</sequence>
<dbReference type="AlphaFoldDB" id="A0A1H5XSY0"/>
<accession>A0A1H5XSY0</accession>
<dbReference type="OrthoDB" id="10003616at2"/>
<keyword evidence="2" id="KW-1185">Reference proteome</keyword>